<dbReference type="EMBL" id="POTW01000023">
    <property type="protein sequence ID" value="PZF83611.1"/>
    <property type="molecule type" value="Genomic_DNA"/>
</dbReference>
<keyword evidence="2" id="KW-1185">Reference proteome</keyword>
<name>A0A2W2B800_9ACTN</name>
<reference evidence="1 2" key="1">
    <citation type="submission" date="2018-01" db="EMBL/GenBank/DDBJ databases">
        <title>Draft genome sequence of Jiangella sp. GTF31.</title>
        <authorList>
            <person name="Sahin N."/>
            <person name="Ay H."/>
            <person name="Saygin H."/>
        </authorList>
    </citation>
    <scope>NUCLEOTIDE SEQUENCE [LARGE SCALE GENOMIC DNA]</scope>
    <source>
        <strain evidence="1 2">GTF31</strain>
    </source>
</reference>
<evidence type="ECO:0000313" key="2">
    <source>
        <dbReference type="Proteomes" id="UP000248764"/>
    </source>
</evidence>
<protein>
    <recommendedName>
        <fullName evidence="3">DNA-binding protein</fullName>
    </recommendedName>
</protein>
<comment type="caution">
    <text evidence="1">The sequence shown here is derived from an EMBL/GenBank/DDBJ whole genome shotgun (WGS) entry which is preliminary data.</text>
</comment>
<proteinExistence type="predicted"/>
<accession>A0A2W2B800</accession>
<dbReference type="Proteomes" id="UP000248764">
    <property type="component" value="Unassembled WGS sequence"/>
</dbReference>
<gene>
    <name evidence="1" type="ORF">C1I92_11790</name>
</gene>
<evidence type="ECO:0000313" key="1">
    <source>
        <dbReference type="EMBL" id="PZF83611.1"/>
    </source>
</evidence>
<sequence length="141" mass="14865">MNTRSTGRTAACSPAEATTRLVHARAFLEVADLVGEQDDELATPNVAASLAVLAGIAASDAVCCAALGRRSRGQDHRQAADLLGQVAGIGEAMARDLRRLLSVKDDAHYGVLTVSHQRVTAALRQARHLVEAAEELLEESP</sequence>
<dbReference type="AlphaFoldDB" id="A0A2W2B800"/>
<evidence type="ECO:0008006" key="3">
    <source>
        <dbReference type="Google" id="ProtNLM"/>
    </source>
</evidence>
<organism evidence="1 2">
    <name type="scientific">Jiangella anatolica</name>
    <dbReference type="NCBI Taxonomy" id="2670374"/>
    <lineage>
        <taxon>Bacteria</taxon>
        <taxon>Bacillati</taxon>
        <taxon>Actinomycetota</taxon>
        <taxon>Actinomycetes</taxon>
        <taxon>Jiangellales</taxon>
        <taxon>Jiangellaceae</taxon>
        <taxon>Jiangella</taxon>
    </lineage>
</organism>
<dbReference type="RefSeq" id="WP_111254855.1">
    <property type="nucleotide sequence ID" value="NZ_POTW01000023.1"/>
</dbReference>